<protein>
    <submittedName>
        <fullName evidence="1">Uncharacterized protein</fullName>
    </submittedName>
</protein>
<dbReference type="CDD" id="cd07067">
    <property type="entry name" value="HP_PGM_like"/>
    <property type="match status" value="1"/>
</dbReference>
<dbReference type="Pfam" id="PF00300">
    <property type="entry name" value="His_Phos_1"/>
    <property type="match status" value="1"/>
</dbReference>
<dbReference type="Gene3D" id="3.40.50.1240">
    <property type="entry name" value="Phosphoglycerate mutase-like"/>
    <property type="match status" value="1"/>
</dbReference>
<proteinExistence type="predicted"/>
<dbReference type="VEuPathDB" id="FungiDB:CJI97_002943"/>
<evidence type="ECO:0000313" key="1">
    <source>
        <dbReference type="EMBL" id="KNE00725.1"/>
    </source>
</evidence>
<sequence length="329" mass="38687">MSLLIPNLNDRTDAHDHLEVREEFRQAVARARQDENAREMFRWDFETVPGFFKQSDEETDDVTFNYAFHNIGRLKSWKDMIDELVKLNKNAKPNEVYKLVTCARHGQGFHNVVVEKYGEDAWDEKWSRLNTDGELEYGPDAMLTERGINQAKQNNEVWTAEVREHGAPLPDKFYVSPLQRSMWTLLYTWEGLRHEDQRPIIVENLRERYGDHTCNKRSPKRVILERFAKYNFEFEEGFTEEDELHTDEQETHFHQCLRTNEFCQELFEKDWDSEVGVVDRHKALKSMFISTTSHAGTISELLTVFQHRPFAISTGGMIPVVVKATRVID</sequence>
<dbReference type="VEuPathDB" id="FungiDB:B9J08_002887"/>
<organism evidence="1 2">
    <name type="scientific">Candidozyma auris</name>
    <name type="common">Yeast</name>
    <name type="synonym">Candida auris</name>
    <dbReference type="NCBI Taxonomy" id="498019"/>
    <lineage>
        <taxon>Eukaryota</taxon>
        <taxon>Fungi</taxon>
        <taxon>Dikarya</taxon>
        <taxon>Ascomycota</taxon>
        <taxon>Saccharomycotina</taxon>
        <taxon>Pichiomycetes</taxon>
        <taxon>Metschnikowiaceae</taxon>
        <taxon>Candidozyma</taxon>
    </lineage>
</organism>
<dbReference type="GO" id="GO:0016791">
    <property type="term" value="F:phosphatase activity"/>
    <property type="evidence" value="ECO:0007669"/>
    <property type="project" value="TreeGrafter"/>
</dbReference>
<dbReference type="SUPFAM" id="SSF53254">
    <property type="entry name" value="Phosphoglycerate mutase-like"/>
    <property type="match status" value="1"/>
</dbReference>
<dbReference type="AlphaFoldDB" id="A0A0L0P3B7"/>
<dbReference type="PANTHER" id="PTHR48100:SF1">
    <property type="entry name" value="HISTIDINE PHOSPHATASE FAMILY PROTEIN-RELATED"/>
    <property type="match status" value="1"/>
</dbReference>
<dbReference type="InterPro" id="IPR013078">
    <property type="entry name" value="His_Pase_superF_clade-1"/>
</dbReference>
<gene>
    <name evidence="1" type="ORF">QG37_02255</name>
</gene>
<dbReference type="VEuPathDB" id="FungiDB:CJI96_0000726"/>
<dbReference type="EMBL" id="LGST01000017">
    <property type="protein sequence ID" value="KNE00725.1"/>
    <property type="molecule type" value="Genomic_DNA"/>
</dbReference>
<dbReference type="VEuPathDB" id="FungiDB:CJJ07_001007"/>
<dbReference type="InterPro" id="IPR050275">
    <property type="entry name" value="PGM_Phosphatase"/>
</dbReference>
<dbReference type="VEuPathDB" id="FungiDB:QG37_02255"/>
<comment type="caution">
    <text evidence="1">The sequence shown here is derived from an EMBL/GenBank/DDBJ whole genome shotgun (WGS) entry which is preliminary data.</text>
</comment>
<evidence type="ECO:0000313" key="2">
    <source>
        <dbReference type="Proteomes" id="UP000037122"/>
    </source>
</evidence>
<accession>A0A0L0P3B7</accession>
<name>A0A0L0P3B7_CANAR</name>
<reference evidence="2" key="1">
    <citation type="journal article" date="2015" name="BMC Genomics">
        <title>Draft genome of a commonly misdiagnosed multidrug resistant pathogen Candida auris.</title>
        <authorList>
            <person name="Chatterjee S."/>
            <person name="Alampalli S.V."/>
            <person name="Nageshan R.K."/>
            <person name="Chettiar S.T."/>
            <person name="Joshi S."/>
            <person name="Tatu U.S."/>
        </authorList>
    </citation>
    <scope>NUCLEOTIDE SEQUENCE [LARGE SCALE GENOMIC DNA]</scope>
    <source>
        <strain evidence="2">6684</strain>
    </source>
</reference>
<dbReference type="GO" id="GO:0005737">
    <property type="term" value="C:cytoplasm"/>
    <property type="evidence" value="ECO:0007669"/>
    <property type="project" value="TreeGrafter"/>
</dbReference>
<dbReference type="Proteomes" id="UP000037122">
    <property type="component" value="Unassembled WGS sequence"/>
</dbReference>
<dbReference type="InterPro" id="IPR029033">
    <property type="entry name" value="His_PPase_superfam"/>
</dbReference>
<dbReference type="VEuPathDB" id="FungiDB:CJJ09_001209"/>
<dbReference type="PANTHER" id="PTHR48100">
    <property type="entry name" value="BROAD-SPECIFICITY PHOSPHATASE YOR283W-RELATED"/>
    <property type="match status" value="1"/>
</dbReference>